<evidence type="ECO:0000259" key="1">
    <source>
        <dbReference type="Pfam" id="PF07589"/>
    </source>
</evidence>
<keyword evidence="3" id="KW-1185">Reference proteome</keyword>
<evidence type="ECO:0000313" key="3">
    <source>
        <dbReference type="Proteomes" id="UP000003374"/>
    </source>
</evidence>
<sequence>MKVKIIYKLAGIAQGLPGLMALFTLGLAASLFTPGGQANATPIGPTCNGTVGDENQGGSCQGATYTLTFDGNALPDSDPNHETYRITYTIDTTNYASSGPNPGVAIDAAAIKVSSKVSAASLFDAPQADGSAGGATSWALIAGGINANGCSGAGGGFECADWTASGNGAAVGGILSWIFDITVDNGDLFAVDSCTTNSCPSIKARYVDASGNKTGDLVSEPITLQIEDPRPPTSIPEPATLLLLGCGLLGLALLRRRLEN</sequence>
<protein>
    <recommendedName>
        <fullName evidence="1">Ice-binding protein C-terminal domain-containing protein</fullName>
    </recommendedName>
</protein>
<reference evidence="2 3" key="1">
    <citation type="submission" date="2006-02" db="EMBL/GenBank/DDBJ databases">
        <authorList>
            <person name="Waterbury J."/>
            <person name="Ferriera S."/>
            <person name="Johnson J."/>
            <person name="Kravitz S."/>
            <person name="Halpern A."/>
            <person name="Remington K."/>
            <person name="Beeson K."/>
            <person name="Tran B."/>
            <person name="Rogers Y.-H."/>
            <person name="Friedman R."/>
            <person name="Venter J.C."/>
        </authorList>
    </citation>
    <scope>NUCLEOTIDE SEQUENCE [LARGE SCALE GENOMIC DNA]</scope>
    <source>
        <strain evidence="2 3">Nb-231</strain>
    </source>
</reference>
<gene>
    <name evidence="2" type="ORF">NB231_00295</name>
</gene>
<dbReference type="HOGENOM" id="CLU_1068883_0_0_6"/>
<proteinExistence type="predicted"/>
<accession>A4BTM2</accession>
<dbReference type="EMBL" id="AAOF01000014">
    <property type="protein sequence ID" value="EAR20978.1"/>
    <property type="molecule type" value="Genomic_DNA"/>
</dbReference>
<dbReference type="Pfam" id="PF07589">
    <property type="entry name" value="PEP-CTERM"/>
    <property type="match status" value="1"/>
</dbReference>
<dbReference type="NCBIfam" id="TIGR02595">
    <property type="entry name" value="PEP_CTERM"/>
    <property type="match status" value="1"/>
</dbReference>
<organism evidence="2 3">
    <name type="scientific">Nitrococcus mobilis Nb-231</name>
    <dbReference type="NCBI Taxonomy" id="314278"/>
    <lineage>
        <taxon>Bacteria</taxon>
        <taxon>Pseudomonadati</taxon>
        <taxon>Pseudomonadota</taxon>
        <taxon>Gammaproteobacteria</taxon>
        <taxon>Chromatiales</taxon>
        <taxon>Ectothiorhodospiraceae</taxon>
        <taxon>Nitrococcus</taxon>
    </lineage>
</organism>
<dbReference type="Proteomes" id="UP000003374">
    <property type="component" value="Unassembled WGS sequence"/>
</dbReference>
<dbReference type="AlphaFoldDB" id="A4BTM2"/>
<dbReference type="InterPro" id="IPR013424">
    <property type="entry name" value="Ice-binding_C"/>
</dbReference>
<feature type="domain" description="Ice-binding protein C-terminal" evidence="1">
    <location>
        <begin position="234"/>
        <end position="257"/>
    </location>
</feature>
<name>A4BTM2_9GAMM</name>
<evidence type="ECO:0000313" key="2">
    <source>
        <dbReference type="EMBL" id="EAR20978.1"/>
    </source>
</evidence>
<comment type="caution">
    <text evidence="2">The sequence shown here is derived from an EMBL/GenBank/DDBJ whole genome shotgun (WGS) entry which is preliminary data.</text>
</comment>
<dbReference type="RefSeq" id="WP_004998625.1">
    <property type="nucleotide sequence ID" value="NZ_CH672427.1"/>
</dbReference>